<proteinExistence type="predicted"/>
<reference evidence="1" key="1">
    <citation type="journal article" date="2015" name="Nature">
        <title>Complex archaea that bridge the gap between prokaryotes and eukaryotes.</title>
        <authorList>
            <person name="Spang A."/>
            <person name="Saw J.H."/>
            <person name="Jorgensen S.L."/>
            <person name="Zaremba-Niedzwiedzka K."/>
            <person name="Martijn J."/>
            <person name="Lind A.E."/>
            <person name="van Eijk R."/>
            <person name="Schleper C."/>
            <person name="Guy L."/>
            <person name="Ettema T.J."/>
        </authorList>
    </citation>
    <scope>NUCLEOTIDE SEQUENCE</scope>
</reference>
<sequence>MIDRTNRYPVYGFEDKNHPHIRKAACGQPTAFNVAQQLMPALGALSQANLTKRGAHMRGFSFSPRPQNLPG</sequence>
<name>A0A0F9VCS9_9ZZZZ</name>
<organism evidence="1">
    <name type="scientific">marine sediment metagenome</name>
    <dbReference type="NCBI Taxonomy" id="412755"/>
    <lineage>
        <taxon>unclassified sequences</taxon>
        <taxon>metagenomes</taxon>
        <taxon>ecological metagenomes</taxon>
    </lineage>
</organism>
<gene>
    <name evidence="1" type="ORF">LCGC14_0499840</name>
</gene>
<accession>A0A0F9VCS9</accession>
<dbReference type="AlphaFoldDB" id="A0A0F9VCS9"/>
<comment type="caution">
    <text evidence="1">The sequence shown here is derived from an EMBL/GenBank/DDBJ whole genome shotgun (WGS) entry which is preliminary data.</text>
</comment>
<protein>
    <submittedName>
        <fullName evidence="1">Uncharacterized protein</fullName>
    </submittedName>
</protein>
<dbReference type="EMBL" id="LAZR01000584">
    <property type="protein sequence ID" value="KKN63618.1"/>
    <property type="molecule type" value="Genomic_DNA"/>
</dbReference>
<evidence type="ECO:0000313" key="1">
    <source>
        <dbReference type="EMBL" id="KKN63618.1"/>
    </source>
</evidence>